<accession>A0AA38T5J3</accession>
<sequence>MRSSMATTLCIITFLCCTLFISSSSAHDEKKLSLNPADALVAIVNSNRTAHKAASLYSNPGLGCLALQYIKAYQGKCDEVGGPNAKKPADSEFAETFAPNCGVVATTPLPNHGPYTWVPVQIRDSR</sequence>
<proteinExistence type="predicted"/>
<dbReference type="EMBL" id="JARYMX010000004">
    <property type="protein sequence ID" value="KAJ9550743.1"/>
    <property type="molecule type" value="Genomic_DNA"/>
</dbReference>
<evidence type="ECO:0000313" key="2">
    <source>
        <dbReference type="EMBL" id="KAJ9550743.1"/>
    </source>
</evidence>
<evidence type="ECO:0000313" key="3">
    <source>
        <dbReference type="Proteomes" id="UP001172457"/>
    </source>
</evidence>
<name>A0AA38T5J3_9ASTR</name>
<feature type="chain" id="PRO_5041444698" evidence="1">
    <location>
        <begin position="27"/>
        <end position="126"/>
    </location>
</feature>
<evidence type="ECO:0000256" key="1">
    <source>
        <dbReference type="SAM" id="SignalP"/>
    </source>
</evidence>
<comment type="caution">
    <text evidence="2">The sequence shown here is derived from an EMBL/GenBank/DDBJ whole genome shotgun (WGS) entry which is preliminary data.</text>
</comment>
<organism evidence="2 3">
    <name type="scientific">Centaurea solstitialis</name>
    <name type="common">yellow star-thistle</name>
    <dbReference type="NCBI Taxonomy" id="347529"/>
    <lineage>
        <taxon>Eukaryota</taxon>
        <taxon>Viridiplantae</taxon>
        <taxon>Streptophyta</taxon>
        <taxon>Embryophyta</taxon>
        <taxon>Tracheophyta</taxon>
        <taxon>Spermatophyta</taxon>
        <taxon>Magnoliopsida</taxon>
        <taxon>eudicotyledons</taxon>
        <taxon>Gunneridae</taxon>
        <taxon>Pentapetalae</taxon>
        <taxon>asterids</taxon>
        <taxon>campanulids</taxon>
        <taxon>Asterales</taxon>
        <taxon>Asteraceae</taxon>
        <taxon>Carduoideae</taxon>
        <taxon>Cardueae</taxon>
        <taxon>Centaureinae</taxon>
        <taxon>Centaurea</taxon>
    </lineage>
</organism>
<keyword evidence="3" id="KW-1185">Reference proteome</keyword>
<feature type="signal peptide" evidence="1">
    <location>
        <begin position="1"/>
        <end position="26"/>
    </location>
</feature>
<keyword evidence="1" id="KW-0732">Signal</keyword>
<dbReference type="Proteomes" id="UP001172457">
    <property type="component" value="Chromosome 4"/>
</dbReference>
<gene>
    <name evidence="2" type="ORF">OSB04_014788</name>
</gene>
<dbReference type="AlphaFoldDB" id="A0AA38T5J3"/>
<dbReference type="PANTHER" id="PTHR34537:SF1">
    <property type="entry name" value="OS08G0459300 PROTEIN"/>
    <property type="match status" value="1"/>
</dbReference>
<dbReference type="PANTHER" id="PTHR34537">
    <property type="entry name" value="OS08G0459300 PROTEIN"/>
    <property type="match status" value="1"/>
</dbReference>
<protein>
    <submittedName>
        <fullName evidence="2">Uncharacterized protein</fullName>
    </submittedName>
</protein>
<reference evidence="2" key="1">
    <citation type="submission" date="2023-03" db="EMBL/GenBank/DDBJ databases">
        <title>Chromosome-scale reference genome and RAD-based genetic map of yellow starthistle (Centaurea solstitialis) reveal putative structural variation and QTLs associated with invader traits.</title>
        <authorList>
            <person name="Reatini B."/>
            <person name="Cang F.A."/>
            <person name="Jiang Q."/>
            <person name="Mckibben M.T.W."/>
            <person name="Barker M.S."/>
            <person name="Rieseberg L.H."/>
            <person name="Dlugosch K.M."/>
        </authorList>
    </citation>
    <scope>NUCLEOTIDE SEQUENCE</scope>
    <source>
        <strain evidence="2">CAN-66</strain>
        <tissue evidence="2">Leaf</tissue>
    </source>
</reference>